<evidence type="ECO:0000313" key="1">
    <source>
        <dbReference type="EMBL" id="GFT06380.1"/>
    </source>
</evidence>
<organism evidence="1 2">
    <name type="scientific">Nephila pilipes</name>
    <name type="common">Giant wood spider</name>
    <name type="synonym">Nephila maculata</name>
    <dbReference type="NCBI Taxonomy" id="299642"/>
    <lineage>
        <taxon>Eukaryota</taxon>
        <taxon>Metazoa</taxon>
        <taxon>Ecdysozoa</taxon>
        <taxon>Arthropoda</taxon>
        <taxon>Chelicerata</taxon>
        <taxon>Arachnida</taxon>
        <taxon>Araneae</taxon>
        <taxon>Araneomorphae</taxon>
        <taxon>Entelegynae</taxon>
        <taxon>Araneoidea</taxon>
        <taxon>Nephilidae</taxon>
        <taxon>Nephila</taxon>
    </lineage>
</organism>
<protein>
    <submittedName>
        <fullName evidence="1">Uncharacterized protein</fullName>
    </submittedName>
</protein>
<proteinExistence type="predicted"/>
<reference evidence="1" key="1">
    <citation type="submission" date="2020-08" db="EMBL/GenBank/DDBJ databases">
        <title>Multicomponent nature underlies the extraordinary mechanical properties of spider dragline silk.</title>
        <authorList>
            <person name="Kono N."/>
            <person name="Nakamura H."/>
            <person name="Mori M."/>
            <person name="Yoshida Y."/>
            <person name="Ohtoshi R."/>
            <person name="Malay A.D."/>
            <person name="Moran D.A.P."/>
            <person name="Tomita M."/>
            <person name="Numata K."/>
            <person name="Arakawa K."/>
        </authorList>
    </citation>
    <scope>NUCLEOTIDE SEQUENCE</scope>
</reference>
<dbReference type="Proteomes" id="UP000887013">
    <property type="component" value="Unassembled WGS sequence"/>
</dbReference>
<accession>A0A8X6NBS1</accession>
<gene>
    <name evidence="1" type="ORF">NPIL_173821</name>
</gene>
<sequence>MGWSTEGLHEKINPLALKYLRPYKGHSCKIKCCLCSLAPSHHLIRLSKNTSQLYSPAAIFRHFTSDLGPKASVCGIPTEHPSPPGSTLALVWSFALSLSGTSNYKVGLSRSLYP</sequence>
<dbReference type="AlphaFoldDB" id="A0A8X6NBS1"/>
<dbReference type="EMBL" id="BMAW01056552">
    <property type="protein sequence ID" value="GFT06380.1"/>
    <property type="molecule type" value="Genomic_DNA"/>
</dbReference>
<keyword evidence="2" id="KW-1185">Reference proteome</keyword>
<comment type="caution">
    <text evidence="1">The sequence shown here is derived from an EMBL/GenBank/DDBJ whole genome shotgun (WGS) entry which is preliminary data.</text>
</comment>
<evidence type="ECO:0000313" key="2">
    <source>
        <dbReference type="Proteomes" id="UP000887013"/>
    </source>
</evidence>
<name>A0A8X6NBS1_NEPPI</name>